<reference evidence="9 10" key="1">
    <citation type="submission" date="2018-10" db="EMBL/GenBank/DDBJ databases">
        <title>An updated phylogeny of the Alphaproteobacteria reveals that the parasitic Rickettsiales and Holosporales have independent origins.</title>
        <authorList>
            <person name="Munoz-Gomez S.A."/>
            <person name="Hess S."/>
            <person name="Burger G."/>
            <person name="Lang B.F."/>
            <person name="Susko E."/>
            <person name="Slamovits C.H."/>
            <person name="Roger A.J."/>
        </authorList>
    </citation>
    <scope>NUCLEOTIDE SEQUENCE [LARGE SCALE GENOMIC DNA]</scope>
    <source>
        <strain evidence="9">HOLO01</strain>
    </source>
</reference>
<keyword evidence="6 7" id="KW-0472">Membrane</keyword>
<dbReference type="GO" id="GO:0005886">
    <property type="term" value="C:plasma membrane"/>
    <property type="evidence" value="ECO:0007669"/>
    <property type="project" value="UniProtKB-SubCell"/>
</dbReference>
<dbReference type="SUPFAM" id="SSF103473">
    <property type="entry name" value="MFS general substrate transporter"/>
    <property type="match status" value="1"/>
</dbReference>
<feature type="transmembrane region" description="Helical" evidence="7">
    <location>
        <begin position="242"/>
        <end position="263"/>
    </location>
</feature>
<dbReference type="EMBL" id="SCFB01000005">
    <property type="protein sequence ID" value="RZI46200.1"/>
    <property type="molecule type" value="Genomic_DNA"/>
</dbReference>
<keyword evidence="2" id="KW-0813">Transport</keyword>
<feature type="domain" description="Major facilitator superfamily (MFS) profile" evidence="8">
    <location>
        <begin position="15"/>
        <end position="421"/>
    </location>
</feature>
<dbReference type="InterPro" id="IPR011701">
    <property type="entry name" value="MFS"/>
</dbReference>
<comment type="caution">
    <text evidence="9">The sequence shown here is derived from an EMBL/GenBank/DDBJ whole genome shotgun (WGS) entry which is preliminary data.</text>
</comment>
<evidence type="ECO:0000259" key="8">
    <source>
        <dbReference type="PROSITE" id="PS50850"/>
    </source>
</evidence>
<keyword evidence="10" id="KW-1185">Reference proteome</keyword>
<keyword evidence="3" id="KW-1003">Cell membrane</keyword>
<dbReference type="Proteomes" id="UP000293550">
    <property type="component" value="Unassembled WGS sequence"/>
</dbReference>
<feature type="transmembrane region" description="Helical" evidence="7">
    <location>
        <begin position="310"/>
        <end position="329"/>
    </location>
</feature>
<evidence type="ECO:0000313" key="9">
    <source>
        <dbReference type="EMBL" id="RZI46200.1"/>
    </source>
</evidence>
<evidence type="ECO:0000313" key="10">
    <source>
        <dbReference type="Proteomes" id="UP000293550"/>
    </source>
</evidence>
<feature type="transmembrane region" description="Helical" evidence="7">
    <location>
        <begin position="335"/>
        <end position="357"/>
    </location>
</feature>
<feature type="transmembrane region" description="Helical" evidence="7">
    <location>
        <begin position="151"/>
        <end position="178"/>
    </location>
</feature>
<evidence type="ECO:0000256" key="5">
    <source>
        <dbReference type="ARBA" id="ARBA00022989"/>
    </source>
</evidence>
<evidence type="ECO:0000256" key="1">
    <source>
        <dbReference type="ARBA" id="ARBA00004651"/>
    </source>
</evidence>
<protein>
    <submittedName>
        <fullName evidence="9">MFS transporter</fullName>
    </submittedName>
</protein>
<keyword evidence="5 7" id="KW-1133">Transmembrane helix</keyword>
<dbReference type="InterPro" id="IPR020846">
    <property type="entry name" value="MFS_dom"/>
</dbReference>
<accession>A0A4Q7DIM1</accession>
<dbReference type="AlphaFoldDB" id="A0A4Q7DIM1"/>
<feature type="transmembrane region" description="Helical" evidence="7">
    <location>
        <begin position="52"/>
        <end position="75"/>
    </location>
</feature>
<evidence type="ECO:0000256" key="3">
    <source>
        <dbReference type="ARBA" id="ARBA00022475"/>
    </source>
</evidence>
<dbReference type="PROSITE" id="PS50850">
    <property type="entry name" value="MFS"/>
    <property type="match status" value="1"/>
</dbReference>
<dbReference type="GO" id="GO:0022857">
    <property type="term" value="F:transmembrane transporter activity"/>
    <property type="evidence" value="ECO:0007669"/>
    <property type="project" value="InterPro"/>
</dbReference>
<dbReference type="InterPro" id="IPR036259">
    <property type="entry name" value="MFS_trans_sf"/>
</dbReference>
<proteinExistence type="predicted"/>
<gene>
    <name evidence="9" type="ORF">EQU50_04490</name>
</gene>
<feature type="transmembrane region" description="Helical" evidence="7">
    <location>
        <begin position="21"/>
        <end position="40"/>
    </location>
</feature>
<dbReference type="Gene3D" id="1.20.1250.20">
    <property type="entry name" value="MFS general substrate transporter like domains"/>
    <property type="match status" value="1"/>
</dbReference>
<evidence type="ECO:0000256" key="6">
    <source>
        <dbReference type="ARBA" id="ARBA00023136"/>
    </source>
</evidence>
<evidence type="ECO:0000256" key="2">
    <source>
        <dbReference type="ARBA" id="ARBA00022448"/>
    </source>
</evidence>
<evidence type="ECO:0000256" key="7">
    <source>
        <dbReference type="SAM" id="Phobius"/>
    </source>
</evidence>
<dbReference type="Pfam" id="PF07690">
    <property type="entry name" value="MFS_1"/>
    <property type="match status" value="1"/>
</dbReference>
<name>A0A4Q7DIM1_9PROT</name>
<evidence type="ECO:0000256" key="4">
    <source>
        <dbReference type="ARBA" id="ARBA00022692"/>
    </source>
</evidence>
<keyword evidence="4 7" id="KW-0812">Transmembrane</keyword>
<feature type="transmembrane region" description="Helical" evidence="7">
    <location>
        <begin position="397"/>
        <end position="415"/>
    </location>
</feature>
<sequence>MIRVFKGLSRQQKESIGLLQIGTFLEYFDLMLYVHMAVLLNELFFPEADPHTTAVVSAFAFCSTFILRPFGAILFGLIGDNIGRKSTVIMTTMMMALSCIVMANLPTYAEIGISAAWIITICRIAQGLSSMGEVMGAQIYITEITKPPTQYFAVTLIVFSLALGGMTAVGIASLVTHFDFNWRVAFWIGACVAVVGTLARTRLRETPEFLEMKRRKKQNEENDYKHENRKKTAPEKISKKNLIAYFFIECTCPMVFYLAYIYFNPLLKTLGLSSANIIFHNFLVTISELLFTVFLLYFVTKFHPLKILRFKAICAVFFILALPACIMYSTSAWHIFIIQALIFLCPIGGTPGDAIFFKSFPTSRRFMSTTFAYASSRAIMHIISAFGLVYLTEWFGYYGIWFIGLPIIGAFFWALNHFEKLEGLRPNKSSNPDLGGGYIEAA</sequence>
<dbReference type="OrthoDB" id="7160108at2"/>
<dbReference type="PANTHER" id="PTHR43045">
    <property type="entry name" value="SHIKIMATE TRANSPORTER"/>
    <property type="match status" value="1"/>
</dbReference>
<comment type="subcellular location">
    <subcellularLocation>
        <location evidence="1">Cell membrane</location>
        <topology evidence="1">Multi-pass membrane protein</topology>
    </subcellularLocation>
</comment>
<dbReference type="PANTHER" id="PTHR43045:SF1">
    <property type="entry name" value="SHIKIMATE TRANSPORTER"/>
    <property type="match status" value="1"/>
</dbReference>
<organism evidence="9 10">
    <name type="scientific">Candidatus Finniella inopinata</name>
    <dbReference type="NCBI Taxonomy" id="1696036"/>
    <lineage>
        <taxon>Bacteria</taxon>
        <taxon>Pseudomonadati</taxon>
        <taxon>Pseudomonadota</taxon>
        <taxon>Alphaproteobacteria</taxon>
        <taxon>Holosporales</taxon>
        <taxon>Candidatus Paracaedibacteraceae</taxon>
        <taxon>Candidatus Finniella</taxon>
    </lineage>
</organism>
<feature type="transmembrane region" description="Helical" evidence="7">
    <location>
        <begin position="275"/>
        <end position="298"/>
    </location>
</feature>
<dbReference type="RefSeq" id="WP_130153952.1">
    <property type="nucleotide sequence ID" value="NZ_SCFB01000005.1"/>
</dbReference>
<feature type="transmembrane region" description="Helical" evidence="7">
    <location>
        <begin position="369"/>
        <end position="391"/>
    </location>
</feature>